<protein>
    <submittedName>
        <fullName evidence="4">S-layer homology domain-containing protein</fullName>
    </submittedName>
</protein>
<feature type="domain" description="SLH" evidence="3">
    <location>
        <begin position="72"/>
        <end position="139"/>
    </location>
</feature>
<evidence type="ECO:0000313" key="5">
    <source>
        <dbReference type="Proteomes" id="UP001652397"/>
    </source>
</evidence>
<keyword evidence="5" id="KW-1185">Reference proteome</keyword>
<evidence type="ECO:0000313" key="4">
    <source>
        <dbReference type="EMBL" id="MCU6789446.1"/>
    </source>
</evidence>
<dbReference type="Pfam" id="PF00395">
    <property type="entry name" value="SLH"/>
    <property type="match status" value="2"/>
</dbReference>
<gene>
    <name evidence="4" type="ORF">OCV66_10155</name>
</gene>
<dbReference type="EMBL" id="JAOQJE010000008">
    <property type="protein sequence ID" value="MCU6789446.1"/>
    <property type="molecule type" value="Genomic_DNA"/>
</dbReference>
<dbReference type="Proteomes" id="UP001652397">
    <property type="component" value="Unassembled WGS sequence"/>
</dbReference>
<reference evidence="4 5" key="1">
    <citation type="journal article" date="2021" name="ISME Commun">
        <title>Automated analysis of genomic sequences facilitates high-throughput and comprehensive description of bacteria.</title>
        <authorList>
            <person name="Hitch T.C.A."/>
        </authorList>
    </citation>
    <scope>NUCLEOTIDE SEQUENCE [LARGE SCALE GENOMIC DNA]</scope>
    <source>
        <strain evidence="4 5">Sanger_34</strain>
    </source>
</reference>
<evidence type="ECO:0000259" key="3">
    <source>
        <dbReference type="PROSITE" id="PS51272"/>
    </source>
</evidence>
<evidence type="ECO:0000256" key="1">
    <source>
        <dbReference type="ARBA" id="ARBA00022737"/>
    </source>
</evidence>
<proteinExistence type="predicted"/>
<name>A0ABT2U5X0_9FIRM</name>
<dbReference type="PROSITE" id="PS51272">
    <property type="entry name" value="SLH"/>
    <property type="match status" value="2"/>
</dbReference>
<feature type="domain" description="SLH" evidence="3">
    <location>
        <begin position="157"/>
        <end position="220"/>
    </location>
</feature>
<keyword evidence="2" id="KW-0732">Signal</keyword>
<organism evidence="4 5">
    <name type="scientific">Agathobaculum ammoniilyticum</name>
    <dbReference type="NCBI Taxonomy" id="2981778"/>
    <lineage>
        <taxon>Bacteria</taxon>
        <taxon>Bacillati</taxon>
        <taxon>Bacillota</taxon>
        <taxon>Clostridia</taxon>
        <taxon>Eubacteriales</taxon>
        <taxon>Butyricicoccaceae</taxon>
        <taxon>Agathobaculum</taxon>
    </lineage>
</organism>
<keyword evidence="1" id="KW-0677">Repeat</keyword>
<comment type="caution">
    <text evidence="4">The sequence shown here is derived from an EMBL/GenBank/DDBJ whole genome shotgun (WGS) entry which is preliminary data.</text>
</comment>
<feature type="signal peptide" evidence="2">
    <location>
        <begin position="1"/>
        <end position="20"/>
    </location>
</feature>
<feature type="chain" id="PRO_5046349852" evidence="2">
    <location>
        <begin position="21"/>
        <end position="603"/>
    </location>
</feature>
<accession>A0ABT2U5X0</accession>
<sequence length="603" mass="66633">MKNLISVSLAFLLTFTCSLAAPSSWAENDCDEAVKLGLVPDHLQNSYQQPITREEFCEMAISLLNVCGLDLSSIDTSHCHYADTNSKYVLQATALGIVNGVGGTGTTSLFAPKKLITRQEAATMLYRLTQTAVIPDADASLLASHTWSDRNSSPEYLSDGVEKSHFYSWALDGIAFCYNSGVMVGLPNNKFGPNDYYTIEQSAITFLRLFRWAESDGKNNKASQTILIDTDATTQTYGYTTLSGEVLVPKILPIPQTSTTDFVWDTSIPHGKYIKLSSDMGVKIMSIDGQFVNTVTELEDVTFISDKCAWIFYTNDTSAVISLPSGKVLYENVLYVSPLSDELWSISFGDDESSKCGIINGAGEMIVDPVYKYFSNVYQDCFVAITDMSTSPALYDSNGKLLSRISGIESLEQSYYLNGFGPYLVLQNSFGQISIFHYDGTVVFDWGQLESPNIEFMQEGLISGRLNNTSRGERHLFDFSGNVVSKPFLDDSEGEVLYGRYIMDILEGNSYISCLCDKDGNILRKNLQGVISDGGNCIAWISFEPDPSDKNHYIKYAIVADENGQELFRASNAESISFQDGLVRISYPDKTIRYYSTSGVALN</sequence>
<dbReference type="InterPro" id="IPR001119">
    <property type="entry name" value="SLH_dom"/>
</dbReference>
<evidence type="ECO:0000256" key="2">
    <source>
        <dbReference type="SAM" id="SignalP"/>
    </source>
</evidence>
<dbReference type="RefSeq" id="WP_147574238.1">
    <property type="nucleotide sequence ID" value="NZ_JAOQJE010000008.1"/>
</dbReference>